<dbReference type="SMART" id="SM00397">
    <property type="entry name" value="t_SNARE"/>
    <property type="match status" value="1"/>
</dbReference>
<comment type="subcellular location">
    <subcellularLocation>
        <location evidence="1">Membrane</location>
        <topology evidence="1">Single-pass type IV membrane protein</topology>
    </subcellularLocation>
</comment>
<evidence type="ECO:0000313" key="12">
    <source>
        <dbReference type="Proteomes" id="UP000078561"/>
    </source>
</evidence>
<evidence type="ECO:0000256" key="2">
    <source>
        <dbReference type="ARBA" id="ARBA00009063"/>
    </source>
</evidence>
<evidence type="ECO:0000259" key="10">
    <source>
        <dbReference type="PROSITE" id="PS50192"/>
    </source>
</evidence>
<dbReference type="SUPFAM" id="SSF47661">
    <property type="entry name" value="t-snare proteins"/>
    <property type="match status" value="1"/>
</dbReference>
<dbReference type="InterPro" id="IPR000727">
    <property type="entry name" value="T_SNARE_dom"/>
</dbReference>
<dbReference type="FunFam" id="1.20.58.70:FF:000008">
    <property type="entry name" value="Syntaxin family protein"/>
    <property type="match status" value="1"/>
</dbReference>
<dbReference type="GO" id="GO:0012505">
    <property type="term" value="C:endomembrane system"/>
    <property type="evidence" value="ECO:0007669"/>
    <property type="project" value="TreeGrafter"/>
</dbReference>
<dbReference type="AlphaFoldDB" id="A0A163KAB1"/>
<evidence type="ECO:0000256" key="8">
    <source>
        <dbReference type="SAM" id="MobiDB-lite"/>
    </source>
</evidence>
<dbReference type="Pfam" id="PF00804">
    <property type="entry name" value="Syntaxin"/>
    <property type="match status" value="1"/>
</dbReference>
<evidence type="ECO:0000256" key="3">
    <source>
        <dbReference type="ARBA" id="ARBA00022692"/>
    </source>
</evidence>
<dbReference type="GO" id="GO:0000149">
    <property type="term" value="F:SNARE binding"/>
    <property type="evidence" value="ECO:0007669"/>
    <property type="project" value="TreeGrafter"/>
</dbReference>
<comment type="similarity">
    <text evidence="2">Belongs to the syntaxin family.</text>
</comment>
<reference evidence="11" key="1">
    <citation type="submission" date="2016-04" db="EMBL/GenBank/DDBJ databases">
        <authorList>
            <person name="Evans L.H."/>
            <person name="Alamgir A."/>
            <person name="Owens N."/>
            <person name="Weber N.D."/>
            <person name="Virtaneva K."/>
            <person name="Barbian K."/>
            <person name="Babar A."/>
            <person name="Rosenke K."/>
        </authorList>
    </citation>
    <scope>NUCLEOTIDE SEQUENCE [LARGE SCALE GENOMIC DNA]</scope>
    <source>
        <strain evidence="11">CBS 101.48</strain>
    </source>
</reference>
<dbReference type="GO" id="GO:0006886">
    <property type="term" value="P:intracellular protein transport"/>
    <property type="evidence" value="ECO:0007669"/>
    <property type="project" value="TreeGrafter"/>
</dbReference>
<gene>
    <name evidence="11" type="primary">ABSGL_14992.1 scaffold 15162</name>
</gene>
<keyword evidence="5 7" id="KW-0175">Coiled coil</keyword>
<evidence type="ECO:0000256" key="6">
    <source>
        <dbReference type="ARBA" id="ARBA00023136"/>
    </source>
</evidence>
<organism evidence="11">
    <name type="scientific">Absidia glauca</name>
    <name type="common">Pin mould</name>
    <dbReference type="NCBI Taxonomy" id="4829"/>
    <lineage>
        <taxon>Eukaryota</taxon>
        <taxon>Fungi</taxon>
        <taxon>Fungi incertae sedis</taxon>
        <taxon>Mucoromycota</taxon>
        <taxon>Mucoromycotina</taxon>
        <taxon>Mucoromycetes</taxon>
        <taxon>Mucorales</taxon>
        <taxon>Cunninghamellaceae</taxon>
        <taxon>Absidia</taxon>
    </lineage>
</organism>
<dbReference type="STRING" id="4829.A0A163KAB1"/>
<dbReference type="GO" id="GO:0048278">
    <property type="term" value="P:vesicle docking"/>
    <property type="evidence" value="ECO:0007669"/>
    <property type="project" value="TreeGrafter"/>
</dbReference>
<dbReference type="PANTHER" id="PTHR19957">
    <property type="entry name" value="SYNTAXIN"/>
    <property type="match status" value="1"/>
</dbReference>
<evidence type="ECO:0000256" key="1">
    <source>
        <dbReference type="ARBA" id="ARBA00004211"/>
    </source>
</evidence>
<dbReference type="InterPro" id="IPR006011">
    <property type="entry name" value="Syntaxin_N"/>
</dbReference>
<dbReference type="GO" id="GO:0006887">
    <property type="term" value="P:exocytosis"/>
    <property type="evidence" value="ECO:0007669"/>
    <property type="project" value="TreeGrafter"/>
</dbReference>
<evidence type="ECO:0000256" key="4">
    <source>
        <dbReference type="ARBA" id="ARBA00022989"/>
    </source>
</evidence>
<dbReference type="OMA" id="HPRNAPQ"/>
<dbReference type="SMART" id="SM00503">
    <property type="entry name" value="SynN"/>
    <property type="match status" value="1"/>
</dbReference>
<keyword evidence="3 9" id="KW-0812">Transmembrane</keyword>
<dbReference type="PANTHER" id="PTHR19957:SF307">
    <property type="entry name" value="PROTEIN SSO1-RELATED"/>
    <property type="match status" value="1"/>
</dbReference>
<dbReference type="InterPro" id="IPR045242">
    <property type="entry name" value="Syntaxin"/>
</dbReference>
<dbReference type="GO" id="GO:0031201">
    <property type="term" value="C:SNARE complex"/>
    <property type="evidence" value="ECO:0007669"/>
    <property type="project" value="TreeGrafter"/>
</dbReference>
<evidence type="ECO:0000313" key="11">
    <source>
        <dbReference type="EMBL" id="SAM09316.1"/>
    </source>
</evidence>
<protein>
    <recommendedName>
        <fullName evidence="10">t-SNARE coiled-coil homology domain-containing protein</fullName>
    </recommendedName>
</protein>
<dbReference type="EMBL" id="LT555008">
    <property type="protein sequence ID" value="SAM09316.1"/>
    <property type="molecule type" value="Genomic_DNA"/>
</dbReference>
<dbReference type="InParanoid" id="A0A163KAB1"/>
<feature type="coiled-coil region" evidence="7">
    <location>
        <begin position="67"/>
        <end position="94"/>
    </location>
</feature>
<dbReference type="GO" id="GO:0006906">
    <property type="term" value="P:vesicle fusion"/>
    <property type="evidence" value="ECO:0007669"/>
    <property type="project" value="TreeGrafter"/>
</dbReference>
<evidence type="ECO:0000256" key="7">
    <source>
        <dbReference type="SAM" id="Coils"/>
    </source>
</evidence>
<dbReference type="OrthoDB" id="10255013at2759"/>
<proteinExistence type="inferred from homology"/>
<dbReference type="Gene3D" id="1.20.58.70">
    <property type="match status" value="1"/>
</dbReference>
<dbReference type="CDD" id="cd15849">
    <property type="entry name" value="SNARE_Sso1"/>
    <property type="match status" value="1"/>
</dbReference>
<feature type="compositionally biased region" description="Basic and acidic residues" evidence="8">
    <location>
        <begin position="1"/>
        <end position="15"/>
    </location>
</feature>
<evidence type="ECO:0000256" key="5">
    <source>
        <dbReference type="ARBA" id="ARBA00023054"/>
    </source>
</evidence>
<dbReference type="FunCoup" id="A0A163KAB1">
    <property type="interactions" value="316"/>
</dbReference>
<keyword evidence="6 9" id="KW-0472">Membrane</keyword>
<feature type="region of interest" description="Disordered" evidence="8">
    <location>
        <begin position="1"/>
        <end position="48"/>
    </location>
</feature>
<name>A0A163KAB1_ABSGL</name>
<dbReference type="PROSITE" id="PS50192">
    <property type="entry name" value="T_SNARE"/>
    <property type="match status" value="1"/>
</dbReference>
<feature type="transmembrane region" description="Helical" evidence="9">
    <location>
        <begin position="303"/>
        <end position="324"/>
    </location>
</feature>
<dbReference type="GO" id="GO:0005886">
    <property type="term" value="C:plasma membrane"/>
    <property type="evidence" value="ECO:0007669"/>
    <property type="project" value="TreeGrafter"/>
</dbReference>
<keyword evidence="4 9" id="KW-1133">Transmembrane helix</keyword>
<feature type="domain" description="T-SNARE coiled-coil homology" evidence="10">
    <location>
        <begin position="229"/>
        <end position="291"/>
    </location>
</feature>
<sequence length="341" mass="39543">MSFSRDRTAELRDSFEGTQRMNDDFGSARTGYNTNPFPQEPPPVHRHNNPTRVDTFEMQPPSDIKNMDGFFDEIEKLKDQVRVINENIDEIEHIHNSALVSHNEQQWTQMSADLDRWKTDTQKRNLDVKNRLKAVEASNGRFNKSDAQIRRTQSGAIKKRFLDTIQRYQDIERSYQQKYRQRVERQIRIVKPDASEQEIDQIIDSDESPQVFSQSLMQAGRRGQARAVLSEVQNRHDDIKKIEKTIIELHQLFMDMQMLVEQQGETIDQIEEHAETTAVQMEEGNKFVSRAINSARATRHKKWCCFVICIILAVVIAILVWWFGFGHPGVGGSSNGGQQQQ</sequence>
<dbReference type="Proteomes" id="UP000078561">
    <property type="component" value="Unassembled WGS sequence"/>
</dbReference>
<evidence type="ECO:0000256" key="9">
    <source>
        <dbReference type="SAM" id="Phobius"/>
    </source>
</evidence>
<dbReference type="Pfam" id="PF05739">
    <property type="entry name" value="SNARE"/>
    <property type="match status" value="1"/>
</dbReference>
<accession>A0A163KAB1</accession>
<dbReference type="InterPro" id="IPR010989">
    <property type="entry name" value="SNARE"/>
</dbReference>
<keyword evidence="12" id="KW-1185">Reference proteome</keyword>
<dbReference type="GO" id="GO:0005484">
    <property type="term" value="F:SNAP receptor activity"/>
    <property type="evidence" value="ECO:0007669"/>
    <property type="project" value="TreeGrafter"/>
</dbReference>